<proteinExistence type="predicted"/>
<keyword evidence="4" id="KW-1185">Reference proteome</keyword>
<evidence type="ECO:0000259" key="2">
    <source>
        <dbReference type="Pfam" id="PF08239"/>
    </source>
</evidence>
<accession>A0ABR9GXD7</accession>
<dbReference type="Gene3D" id="2.60.120.380">
    <property type="match status" value="1"/>
</dbReference>
<reference evidence="3 4" key="1">
    <citation type="submission" date="2020-09" db="EMBL/GenBank/DDBJ databases">
        <title>Draft Genome Sequence of Aminobacter carboxidus type strain DSM 1086, a soil Gram-negative carboxydobacterium.</title>
        <authorList>
            <person name="Turrini P."/>
            <person name="Tescari M."/>
            <person name="Artuso I."/>
            <person name="Lugli G.A."/>
            <person name="Frangipani E."/>
            <person name="Ventura M."/>
            <person name="Visca P."/>
        </authorList>
    </citation>
    <scope>NUCLEOTIDE SEQUENCE [LARGE SCALE GENOMIC DNA]</scope>
    <source>
        <strain evidence="3 4">DSM 1086</strain>
    </source>
</reference>
<keyword evidence="1" id="KW-0732">Signal</keyword>
<sequence>MRLFILFACATLLFLSGGLAPGLWPAQASAQDRSERISFAPGRSSRTVRDTISGYEAVDYIVRVMAGQRLAATLRASNPSSYLNIKARGSSEALFNGSIEGNVGDVIVPSGGDYVVEVYLMRNAARRGESANFSLTVEVTGGDPGNRQPDFADGLSGGPDFWEVANVQPGDRLNVRARPSSQATTVARLRNGTVLRNLGCRMNGQTRWCRVERRDGSAGGWAAGRFLVESGG</sequence>
<evidence type="ECO:0000313" key="3">
    <source>
        <dbReference type="EMBL" id="MBE1208347.1"/>
    </source>
</evidence>
<name>A0ABR9GXD7_9HYPH</name>
<feature type="chain" id="PRO_5045918275" evidence="1">
    <location>
        <begin position="31"/>
        <end position="232"/>
    </location>
</feature>
<gene>
    <name evidence="3" type="ORF">IHE39_29060</name>
</gene>
<dbReference type="Proteomes" id="UP000598227">
    <property type="component" value="Unassembled WGS sequence"/>
</dbReference>
<dbReference type="EMBL" id="JACZEP010000020">
    <property type="protein sequence ID" value="MBE1208347.1"/>
    <property type="molecule type" value="Genomic_DNA"/>
</dbReference>
<dbReference type="InterPro" id="IPR003646">
    <property type="entry name" value="SH3-like_bac-type"/>
</dbReference>
<dbReference type="Pfam" id="PF08239">
    <property type="entry name" value="SH3_3"/>
    <property type="match status" value="1"/>
</dbReference>
<evidence type="ECO:0000256" key="1">
    <source>
        <dbReference type="SAM" id="SignalP"/>
    </source>
</evidence>
<feature type="signal peptide" evidence="1">
    <location>
        <begin position="1"/>
        <end position="30"/>
    </location>
</feature>
<dbReference type="Gene3D" id="2.30.30.40">
    <property type="entry name" value="SH3 Domains"/>
    <property type="match status" value="1"/>
</dbReference>
<protein>
    <submittedName>
        <fullName evidence="3">SH3 domain-containing protein</fullName>
    </submittedName>
</protein>
<organism evidence="3 4">
    <name type="scientific">Aminobacter carboxidus</name>
    <dbReference type="NCBI Taxonomy" id="376165"/>
    <lineage>
        <taxon>Bacteria</taxon>
        <taxon>Pseudomonadati</taxon>
        <taxon>Pseudomonadota</taxon>
        <taxon>Alphaproteobacteria</taxon>
        <taxon>Hyphomicrobiales</taxon>
        <taxon>Phyllobacteriaceae</taxon>
        <taxon>Aminobacter</taxon>
    </lineage>
</organism>
<feature type="domain" description="SH3b" evidence="2">
    <location>
        <begin position="171"/>
        <end position="227"/>
    </location>
</feature>
<evidence type="ECO:0000313" key="4">
    <source>
        <dbReference type="Proteomes" id="UP000598227"/>
    </source>
</evidence>
<comment type="caution">
    <text evidence="3">The sequence shown here is derived from an EMBL/GenBank/DDBJ whole genome shotgun (WGS) entry which is preliminary data.</text>
</comment>